<keyword evidence="1" id="KW-0802">TPR repeat</keyword>
<dbReference type="InterPro" id="IPR046880">
    <property type="entry name" value="TPR-S"/>
</dbReference>
<reference evidence="2 3" key="1">
    <citation type="submission" date="2020-10" db="EMBL/GenBank/DDBJ databases">
        <title>Connecting structure to function with the recovery of over 1000 high-quality activated sludge metagenome-assembled genomes encoding full-length rRNA genes using long-read sequencing.</title>
        <authorList>
            <person name="Singleton C.M."/>
            <person name="Petriglieri F."/>
            <person name="Kristensen J.M."/>
            <person name="Kirkegaard R.H."/>
            <person name="Michaelsen T.Y."/>
            <person name="Andersen M.H."/>
            <person name="Karst S.M."/>
            <person name="Dueholm M.S."/>
            <person name="Nielsen P.H."/>
            <person name="Albertsen M."/>
        </authorList>
    </citation>
    <scope>NUCLEOTIDE SEQUENCE [LARGE SCALE GENOMIC DNA]</scope>
    <source>
        <strain evidence="2">Fred_18-Q3-R57-64_BAT3C.720</strain>
    </source>
</reference>
<dbReference type="InterPro" id="IPR019734">
    <property type="entry name" value="TPR_rpt"/>
</dbReference>
<feature type="repeat" description="TPR" evidence="1">
    <location>
        <begin position="207"/>
        <end position="240"/>
    </location>
</feature>
<dbReference type="EMBL" id="JADJOT010000011">
    <property type="protein sequence ID" value="MBK7955777.1"/>
    <property type="molecule type" value="Genomic_DNA"/>
</dbReference>
<protein>
    <submittedName>
        <fullName evidence="2">DUF4071 domain-containing protein</fullName>
    </submittedName>
</protein>
<dbReference type="SMART" id="SM00028">
    <property type="entry name" value="TPR"/>
    <property type="match status" value="2"/>
</dbReference>
<dbReference type="Pfam" id="PF20308">
    <property type="entry name" value="TPR-S"/>
    <property type="match status" value="1"/>
</dbReference>
<name>A0A935TGA7_9PROT</name>
<dbReference type="AlphaFoldDB" id="A0A935TGA7"/>
<evidence type="ECO:0000256" key="1">
    <source>
        <dbReference type="PROSITE-ProRule" id="PRU00339"/>
    </source>
</evidence>
<sequence>MPFGTKTAADGQLIDFNRVYLEYIAPALEAAGLEAFRADQEVRAGDIRTDMFQELLVADLVVADLSIDNPNVWYELGVRHALRARGVVLVSGGRVTTAFDLYTDRKLRYSLKDGAPDPAAVEDDKRKLAEMVKATMESWHGRKVSPVYSLMPNLQEPDWKSLRIGDVREFWERHDNWQDRLDLARKAGRIGDVLVLAEEAPVAAFRADAWITAGEALLKAERFRFALEHLERGLVIDPDNPHALRQQGVCLQRLAVAKLPGHSLDRAREHYGEVLKRYPSDPETWALLGRVDKDAWVDTWRQPGRTPEQMREDAAYEDALLRAAIDSYVRAYRSNPNHYYSGINALALMHLYRHLTNDARYDRDMAIMAGAVRFAAECDPNEGQLFWSKTTLGDLEVLVGTPDTVKTAYKEAIAKNEHDWFSLNSSRAQLQLFQDLGFRPDTIAAGIATFDRALERLQQPESRWQPRQVLLFSGHMIDAPDRTQARFPADKETIAAQKIGAALDQIGAGPDDLAFCQAAAGGDLLFIEACQERGVRCQVLLPFPEPDFIERSIAPSVAGDRWCDRFYAMKEKLQDPIRIMPDELGPLPKGVDPFERCNLWLLYSALACGIDKVRFVALWNGGGGDGPGGTAHMYNEVKRRTGRVTWLDTRTLW</sequence>
<organism evidence="2 3">
    <name type="scientific">Candidatus Accumulibacter affinis</name>
    <dbReference type="NCBI Taxonomy" id="2954384"/>
    <lineage>
        <taxon>Bacteria</taxon>
        <taxon>Pseudomonadati</taxon>
        <taxon>Pseudomonadota</taxon>
        <taxon>Betaproteobacteria</taxon>
        <taxon>Candidatus Accumulibacter</taxon>
    </lineage>
</organism>
<dbReference type="SUPFAM" id="SSF48452">
    <property type="entry name" value="TPR-like"/>
    <property type="match status" value="1"/>
</dbReference>
<dbReference type="InterPro" id="IPR011990">
    <property type="entry name" value="TPR-like_helical_dom_sf"/>
</dbReference>
<evidence type="ECO:0000313" key="3">
    <source>
        <dbReference type="Proteomes" id="UP000706151"/>
    </source>
</evidence>
<dbReference type="PROSITE" id="PS50005">
    <property type="entry name" value="TPR"/>
    <property type="match status" value="1"/>
</dbReference>
<gene>
    <name evidence="2" type="ORF">IPK02_18580</name>
</gene>
<comment type="caution">
    <text evidence="2">The sequence shown here is derived from an EMBL/GenBank/DDBJ whole genome shotgun (WGS) entry which is preliminary data.</text>
</comment>
<evidence type="ECO:0000313" key="2">
    <source>
        <dbReference type="EMBL" id="MBK7955777.1"/>
    </source>
</evidence>
<dbReference type="Gene3D" id="1.25.40.10">
    <property type="entry name" value="Tetratricopeptide repeat domain"/>
    <property type="match status" value="1"/>
</dbReference>
<accession>A0A935TGA7</accession>
<dbReference type="Proteomes" id="UP000706151">
    <property type="component" value="Unassembled WGS sequence"/>
</dbReference>
<proteinExistence type="predicted"/>